<dbReference type="InterPro" id="IPR017871">
    <property type="entry name" value="ABC_transporter-like_CS"/>
</dbReference>
<evidence type="ECO:0000256" key="2">
    <source>
        <dbReference type="ARBA" id="ARBA00022448"/>
    </source>
</evidence>
<keyword evidence="3" id="KW-0029">Amino-acid transport</keyword>
<evidence type="ECO:0000256" key="3">
    <source>
        <dbReference type="ARBA" id="ARBA00022970"/>
    </source>
</evidence>
<dbReference type="GO" id="GO:0005524">
    <property type="term" value="F:ATP binding"/>
    <property type="evidence" value="ECO:0007669"/>
    <property type="project" value="UniProtKB-KW"/>
</dbReference>
<dbReference type="PROSITE" id="PS00211">
    <property type="entry name" value="ABC_TRANSPORTER_1"/>
    <property type="match status" value="1"/>
</dbReference>
<dbReference type="RefSeq" id="WP_121252576.1">
    <property type="nucleotide sequence ID" value="NZ_RBIL01000001.1"/>
</dbReference>
<proteinExistence type="inferred from homology"/>
<sequence>MIEVAPGTIVAVLGHDGAPARAVRCFAGRGYVPPGRRVFGSLTVEENLAVGAYGRPKRYDRVYDRFPRLRERRRQRAGTLSGGEQQLLVIARALMGEPELLVLEDPSAGLAPPAIQAVAEAIAGLTVLIADEHLALARAAAQRVVLVEGGTTIFDLPREEAFADVRLGSGFLSSG</sequence>
<gene>
    <name evidence="5" type="ORF">C8N24_3851</name>
</gene>
<evidence type="ECO:0000259" key="4">
    <source>
        <dbReference type="Pfam" id="PF00005"/>
    </source>
</evidence>
<feature type="domain" description="ABC transporter" evidence="4">
    <location>
        <begin position="30"/>
        <end position="107"/>
    </location>
</feature>
<dbReference type="EMBL" id="RBIL01000001">
    <property type="protein sequence ID" value="RKQ93975.1"/>
    <property type="molecule type" value="Genomic_DNA"/>
</dbReference>
<dbReference type="InterPro" id="IPR027417">
    <property type="entry name" value="P-loop_NTPase"/>
</dbReference>
<dbReference type="Pfam" id="PF00005">
    <property type="entry name" value="ABC_tran"/>
    <property type="match status" value="1"/>
</dbReference>
<reference evidence="5 6" key="1">
    <citation type="submission" date="2018-10" db="EMBL/GenBank/DDBJ databases">
        <title>Genomic Encyclopedia of Archaeal and Bacterial Type Strains, Phase II (KMG-II): from individual species to whole genera.</title>
        <authorList>
            <person name="Goeker M."/>
        </authorList>
    </citation>
    <scope>NUCLEOTIDE SEQUENCE [LARGE SCALE GENOMIC DNA]</scope>
    <source>
        <strain evidence="5 6">DSM 14954</strain>
    </source>
</reference>
<keyword evidence="2" id="KW-0813">Transport</keyword>
<dbReference type="AlphaFoldDB" id="A0A660LI64"/>
<dbReference type="GO" id="GO:0016887">
    <property type="term" value="F:ATP hydrolysis activity"/>
    <property type="evidence" value="ECO:0007669"/>
    <property type="project" value="InterPro"/>
</dbReference>
<dbReference type="Gene3D" id="3.40.50.300">
    <property type="entry name" value="P-loop containing nucleotide triphosphate hydrolases"/>
    <property type="match status" value="1"/>
</dbReference>
<dbReference type="InterPro" id="IPR052156">
    <property type="entry name" value="BCAA_Transport_ATP-bd_LivF"/>
</dbReference>
<accession>A0A660LI64</accession>
<dbReference type="GO" id="GO:0015658">
    <property type="term" value="F:branched-chain amino acid transmembrane transporter activity"/>
    <property type="evidence" value="ECO:0007669"/>
    <property type="project" value="TreeGrafter"/>
</dbReference>
<dbReference type="PANTHER" id="PTHR43820">
    <property type="entry name" value="HIGH-AFFINITY BRANCHED-CHAIN AMINO ACID TRANSPORT ATP-BINDING PROTEIN LIVF"/>
    <property type="match status" value="1"/>
</dbReference>
<evidence type="ECO:0000256" key="1">
    <source>
        <dbReference type="ARBA" id="ARBA00005417"/>
    </source>
</evidence>
<comment type="caution">
    <text evidence="5">The sequence shown here is derived from an EMBL/GenBank/DDBJ whole genome shotgun (WGS) entry which is preliminary data.</text>
</comment>
<keyword evidence="5" id="KW-0067">ATP-binding</keyword>
<dbReference type="GO" id="GO:0015807">
    <property type="term" value="P:L-amino acid transport"/>
    <property type="evidence" value="ECO:0007669"/>
    <property type="project" value="TreeGrafter"/>
</dbReference>
<dbReference type="InterPro" id="IPR003439">
    <property type="entry name" value="ABC_transporter-like_ATP-bd"/>
</dbReference>
<keyword evidence="6" id="KW-1185">Reference proteome</keyword>
<protein>
    <submittedName>
        <fullName evidence="5">Branched-chain amino acid transport system ATP-binding protein</fullName>
    </submittedName>
</protein>
<evidence type="ECO:0000313" key="6">
    <source>
        <dbReference type="Proteomes" id="UP000278962"/>
    </source>
</evidence>
<dbReference type="Proteomes" id="UP000278962">
    <property type="component" value="Unassembled WGS sequence"/>
</dbReference>
<evidence type="ECO:0000313" key="5">
    <source>
        <dbReference type="EMBL" id="RKQ93975.1"/>
    </source>
</evidence>
<dbReference type="PANTHER" id="PTHR43820:SF4">
    <property type="entry name" value="HIGH-AFFINITY BRANCHED-CHAIN AMINO ACID TRANSPORT ATP-BINDING PROTEIN LIVF"/>
    <property type="match status" value="1"/>
</dbReference>
<name>A0A660LI64_9ACTN</name>
<keyword evidence="5" id="KW-0547">Nucleotide-binding</keyword>
<comment type="similarity">
    <text evidence="1">Belongs to the ABC transporter superfamily.</text>
</comment>
<dbReference type="OrthoDB" id="9802264at2"/>
<dbReference type="SUPFAM" id="SSF52540">
    <property type="entry name" value="P-loop containing nucleoside triphosphate hydrolases"/>
    <property type="match status" value="1"/>
</dbReference>
<organism evidence="5 6">
    <name type="scientific">Solirubrobacter pauli</name>
    <dbReference type="NCBI Taxonomy" id="166793"/>
    <lineage>
        <taxon>Bacteria</taxon>
        <taxon>Bacillati</taxon>
        <taxon>Actinomycetota</taxon>
        <taxon>Thermoleophilia</taxon>
        <taxon>Solirubrobacterales</taxon>
        <taxon>Solirubrobacteraceae</taxon>
        <taxon>Solirubrobacter</taxon>
    </lineage>
</organism>